<dbReference type="Proteomes" id="UP000055048">
    <property type="component" value="Unassembled WGS sequence"/>
</dbReference>
<proteinExistence type="predicted"/>
<name>A0A0V0TTW6_9BILA</name>
<accession>A0A0V0TTW6</accession>
<evidence type="ECO:0000313" key="2">
    <source>
        <dbReference type="Proteomes" id="UP000055048"/>
    </source>
</evidence>
<organism evidence="1 2">
    <name type="scientific">Trichinella murrelli</name>
    <dbReference type="NCBI Taxonomy" id="144512"/>
    <lineage>
        <taxon>Eukaryota</taxon>
        <taxon>Metazoa</taxon>
        <taxon>Ecdysozoa</taxon>
        <taxon>Nematoda</taxon>
        <taxon>Enoplea</taxon>
        <taxon>Dorylaimia</taxon>
        <taxon>Trichinellida</taxon>
        <taxon>Trichinellidae</taxon>
        <taxon>Trichinella</taxon>
    </lineage>
</organism>
<dbReference type="EMBL" id="JYDJ01000145">
    <property type="protein sequence ID" value="KRX42418.1"/>
    <property type="molecule type" value="Genomic_DNA"/>
</dbReference>
<dbReference type="AlphaFoldDB" id="A0A0V0TTW6"/>
<keyword evidence="2" id="KW-1185">Reference proteome</keyword>
<evidence type="ECO:0000313" key="1">
    <source>
        <dbReference type="EMBL" id="KRX42418.1"/>
    </source>
</evidence>
<comment type="caution">
    <text evidence="1">The sequence shown here is derived from an EMBL/GenBank/DDBJ whole genome shotgun (WGS) entry which is preliminary data.</text>
</comment>
<reference evidence="1 2" key="1">
    <citation type="submission" date="2015-01" db="EMBL/GenBank/DDBJ databases">
        <title>Evolution of Trichinella species and genotypes.</title>
        <authorList>
            <person name="Korhonen P.K."/>
            <person name="Edoardo P."/>
            <person name="Giuseppe L.R."/>
            <person name="Gasser R.B."/>
        </authorList>
    </citation>
    <scope>NUCLEOTIDE SEQUENCE [LARGE SCALE GENOMIC DNA]</scope>
    <source>
        <strain evidence="1">ISS417</strain>
    </source>
</reference>
<protein>
    <submittedName>
        <fullName evidence="1">Uncharacterized protein</fullName>
    </submittedName>
</protein>
<sequence length="109" mass="12495">MYTIKNNSLSVGSCGATCKLLSKRNGRLRAKFSPPCLFSLFRQNTTLFYEFNEYDAYIYSEVDQITKQPRTQMLRNESCIKDISTISKSKMNAFSRKATSKWDALANIV</sequence>
<gene>
    <name evidence="1" type="ORF">T05_2241</name>
</gene>